<reference evidence="2 3" key="1">
    <citation type="submission" date="2016-09" db="EMBL/GenBank/DDBJ databases">
        <title>Alteromonas lipolytica, a new species isolated from sea water.</title>
        <authorList>
            <person name="Wu Y.-H."/>
            <person name="Cheng H."/>
            <person name="Xu X.-W."/>
        </authorList>
    </citation>
    <scope>NUCLEOTIDE SEQUENCE [LARGE SCALE GENOMIC DNA]</scope>
    <source>
        <strain evidence="2 3">JW12</strain>
    </source>
</reference>
<dbReference type="PANTHER" id="PTHR40590">
    <property type="entry name" value="CYTOPLASMIC PROTEIN-RELATED"/>
    <property type="match status" value="1"/>
</dbReference>
<dbReference type="PROSITE" id="PS51257">
    <property type="entry name" value="PROKAR_LIPOPROTEIN"/>
    <property type="match status" value="1"/>
</dbReference>
<accession>A0A1E8FFJ0</accession>
<sequence>MKTIKAFCWLLAAFCGCTQAASVWKVTKDSHTVYIGGTLHILSPQDFPLPDAYGLAYKAADTLFFETDIAGLNSPAFQRDSLLRLTYQNDTRLKDVLSAQTYNELSAHLRERNIDIEQLANYTPALVSITLSMTELRRMGLTSQGVDEFYYFKAMTDQKNLDWFESPQQQLEFIAALGGNDEDQMIKYALEDVRQLPLAIQELKSYWRSGDMADLYATQASSFRENFPVIYQQLLIDRNNTWLPKIEAMFDSAEIEFVLVGTMHLSGEGSVLDLLEKRGFTITQL</sequence>
<dbReference type="AlphaFoldDB" id="A0A1E8FFJ0"/>
<keyword evidence="3" id="KW-1185">Reference proteome</keyword>
<protein>
    <recommendedName>
        <fullName evidence="4">Polysaccharide biosynthesis protein GumN</fullName>
    </recommendedName>
</protein>
<dbReference type="Proteomes" id="UP000176037">
    <property type="component" value="Unassembled WGS sequence"/>
</dbReference>
<dbReference type="RefSeq" id="WP_070175620.1">
    <property type="nucleotide sequence ID" value="NZ_BMJR01000001.1"/>
</dbReference>
<keyword evidence="1" id="KW-0732">Signal</keyword>
<feature type="chain" id="PRO_5009214117" description="Polysaccharide biosynthesis protein GumN" evidence="1">
    <location>
        <begin position="21"/>
        <end position="285"/>
    </location>
</feature>
<dbReference type="CDD" id="cd14789">
    <property type="entry name" value="Tiki"/>
    <property type="match status" value="1"/>
</dbReference>
<dbReference type="Pfam" id="PF01963">
    <property type="entry name" value="TraB_PrgY_gumN"/>
    <property type="match status" value="1"/>
</dbReference>
<dbReference type="InterPro" id="IPR047111">
    <property type="entry name" value="YbaP-like"/>
</dbReference>
<evidence type="ECO:0000256" key="1">
    <source>
        <dbReference type="SAM" id="SignalP"/>
    </source>
</evidence>
<evidence type="ECO:0000313" key="3">
    <source>
        <dbReference type="Proteomes" id="UP000176037"/>
    </source>
</evidence>
<name>A0A1E8FFJ0_9ALTE</name>
<evidence type="ECO:0008006" key="4">
    <source>
        <dbReference type="Google" id="ProtNLM"/>
    </source>
</evidence>
<feature type="signal peptide" evidence="1">
    <location>
        <begin position="1"/>
        <end position="20"/>
    </location>
</feature>
<dbReference type="EMBL" id="MJIC01000010">
    <property type="protein sequence ID" value="OFI34702.1"/>
    <property type="molecule type" value="Genomic_DNA"/>
</dbReference>
<evidence type="ECO:0000313" key="2">
    <source>
        <dbReference type="EMBL" id="OFI34702.1"/>
    </source>
</evidence>
<comment type="caution">
    <text evidence="2">The sequence shown here is derived from an EMBL/GenBank/DDBJ whole genome shotgun (WGS) entry which is preliminary data.</text>
</comment>
<organism evidence="2 3">
    <name type="scientific">Alteromonas lipolytica</name>
    <dbReference type="NCBI Taxonomy" id="1856405"/>
    <lineage>
        <taxon>Bacteria</taxon>
        <taxon>Pseudomonadati</taxon>
        <taxon>Pseudomonadota</taxon>
        <taxon>Gammaproteobacteria</taxon>
        <taxon>Alteromonadales</taxon>
        <taxon>Alteromonadaceae</taxon>
        <taxon>Alteromonas/Salinimonas group</taxon>
        <taxon>Alteromonas</taxon>
    </lineage>
</organism>
<dbReference type="InterPro" id="IPR002816">
    <property type="entry name" value="TraB/PrgY/GumN_fam"/>
</dbReference>
<dbReference type="OrthoDB" id="357294at2"/>
<dbReference type="PANTHER" id="PTHR40590:SF1">
    <property type="entry name" value="CYTOPLASMIC PROTEIN"/>
    <property type="match status" value="1"/>
</dbReference>
<proteinExistence type="predicted"/>
<gene>
    <name evidence="2" type="ORF">BFC17_14060</name>
</gene>